<dbReference type="Proteomes" id="UP000266673">
    <property type="component" value="Unassembled WGS sequence"/>
</dbReference>
<protein>
    <submittedName>
        <fullName evidence="1">Uncharacterized protein</fullName>
    </submittedName>
</protein>
<organism evidence="1 2">
    <name type="scientific">Gigaspora rosea</name>
    <dbReference type="NCBI Taxonomy" id="44941"/>
    <lineage>
        <taxon>Eukaryota</taxon>
        <taxon>Fungi</taxon>
        <taxon>Fungi incertae sedis</taxon>
        <taxon>Mucoromycota</taxon>
        <taxon>Glomeromycotina</taxon>
        <taxon>Glomeromycetes</taxon>
        <taxon>Diversisporales</taxon>
        <taxon>Gigasporaceae</taxon>
        <taxon>Gigaspora</taxon>
    </lineage>
</organism>
<keyword evidence="2" id="KW-1185">Reference proteome</keyword>
<proteinExistence type="predicted"/>
<gene>
    <name evidence="1" type="ORF">C2G38_2162932</name>
</gene>
<comment type="caution">
    <text evidence="1">The sequence shown here is derived from an EMBL/GenBank/DDBJ whole genome shotgun (WGS) entry which is preliminary data.</text>
</comment>
<dbReference type="EMBL" id="QKWP01000130">
    <property type="protein sequence ID" value="RIB26615.1"/>
    <property type="molecule type" value="Genomic_DNA"/>
</dbReference>
<dbReference type="AlphaFoldDB" id="A0A397VVL0"/>
<sequence length="222" mass="26109">MEIDDYIEERIVKLVCIKKTTESIEVNMYHFIDIQNKKNLPIATWSEKCKNCEFESRSSNRTCRKENLDMVVIEAPLNIAVQNVLEYNEVYNKADDMDDDKKEIHKAKIKHVKDTKIFIKPKKNNIPDLGVEKDNNYEDKAFDSKAKIVNIKVENIEEIHNENMKTTFTSINEGFRANDHIYYYKDREDISGASDENAMIKRIKGSNEIYNEDNERITKKIM</sequence>
<reference evidence="1 2" key="1">
    <citation type="submission" date="2018-06" db="EMBL/GenBank/DDBJ databases">
        <title>Comparative genomics reveals the genomic features of Rhizophagus irregularis, R. cerebriforme, R. diaphanum and Gigaspora rosea, and their symbiotic lifestyle signature.</title>
        <authorList>
            <person name="Morin E."/>
            <person name="San Clemente H."/>
            <person name="Chen E.C.H."/>
            <person name="De La Providencia I."/>
            <person name="Hainaut M."/>
            <person name="Kuo A."/>
            <person name="Kohler A."/>
            <person name="Murat C."/>
            <person name="Tang N."/>
            <person name="Roy S."/>
            <person name="Loubradou J."/>
            <person name="Henrissat B."/>
            <person name="Grigoriev I.V."/>
            <person name="Corradi N."/>
            <person name="Roux C."/>
            <person name="Martin F.M."/>
        </authorList>
    </citation>
    <scope>NUCLEOTIDE SEQUENCE [LARGE SCALE GENOMIC DNA]</scope>
    <source>
        <strain evidence="1 2">DAOM 194757</strain>
    </source>
</reference>
<name>A0A397VVL0_9GLOM</name>
<evidence type="ECO:0000313" key="1">
    <source>
        <dbReference type="EMBL" id="RIB26615.1"/>
    </source>
</evidence>
<accession>A0A397VVL0</accession>
<evidence type="ECO:0000313" key="2">
    <source>
        <dbReference type="Proteomes" id="UP000266673"/>
    </source>
</evidence>